<accession>A0A418PQY1</accession>
<protein>
    <submittedName>
        <fullName evidence="4">TetR/AcrR family transcriptional regulator</fullName>
    </submittedName>
</protein>
<evidence type="ECO:0000259" key="3">
    <source>
        <dbReference type="PROSITE" id="PS50977"/>
    </source>
</evidence>
<feature type="domain" description="HTH tetR-type" evidence="3">
    <location>
        <begin position="8"/>
        <end position="67"/>
    </location>
</feature>
<dbReference type="InterPro" id="IPR001647">
    <property type="entry name" value="HTH_TetR"/>
</dbReference>
<dbReference type="SUPFAM" id="SSF46689">
    <property type="entry name" value="Homeodomain-like"/>
    <property type="match status" value="1"/>
</dbReference>
<reference evidence="4 5" key="1">
    <citation type="submission" date="2018-09" db="EMBL/GenBank/DDBJ databases">
        <authorList>
            <person name="Wang X."/>
            <person name="Du Z."/>
        </authorList>
    </citation>
    <scope>NUCLEOTIDE SEQUENCE [LARGE SCALE GENOMIC DNA]</scope>
    <source>
        <strain evidence="4 5">N3</strain>
    </source>
</reference>
<dbReference type="PROSITE" id="PS50977">
    <property type="entry name" value="HTH_TETR_2"/>
    <property type="match status" value="1"/>
</dbReference>
<dbReference type="GO" id="GO:0003677">
    <property type="term" value="F:DNA binding"/>
    <property type="evidence" value="ECO:0007669"/>
    <property type="project" value="UniProtKB-UniRule"/>
</dbReference>
<sequence>MGNYKKGVEMRARILDLTRSIMNEEGLLLTLDQLAIKMGITKGRITNYFPTKDQLFVALSESYDQAFQKTVRQFDWSNDYSLFQVAALFSQIMDNQYQFRCVIYYTVVAPVSELGFSTQLQKSYAENGKEVLGLVNLMISSGILKPEIIEPSNYEIFLFQHLSVFTNWVMTIRTYQRELNYEAEKHLYLNSIFMCYYPYFTDLGKSQFEEIKKR</sequence>
<feature type="DNA-binding region" description="H-T-H motif" evidence="2">
    <location>
        <begin position="30"/>
        <end position="49"/>
    </location>
</feature>
<dbReference type="InterPro" id="IPR009057">
    <property type="entry name" value="Homeodomain-like_sf"/>
</dbReference>
<evidence type="ECO:0000256" key="1">
    <source>
        <dbReference type="ARBA" id="ARBA00023125"/>
    </source>
</evidence>
<organism evidence="4 5">
    <name type="scientific">Algoriphagus lacus</name>
    <dbReference type="NCBI Taxonomy" id="2056311"/>
    <lineage>
        <taxon>Bacteria</taxon>
        <taxon>Pseudomonadati</taxon>
        <taxon>Bacteroidota</taxon>
        <taxon>Cytophagia</taxon>
        <taxon>Cytophagales</taxon>
        <taxon>Cyclobacteriaceae</taxon>
        <taxon>Algoriphagus</taxon>
    </lineage>
</organism>
<dbReference type="RefSeq" id="WP_119477897.1">
    <property type="nucleotide sequence ID" value="NZ_QXML01000005.1"/>
</dbReference>
<dbReference type="Pfam" id="PF00440">
    <property type="entry name" value="TetR_N"/>
    <property type="match status" value="1"/>
</dbReference>
<evidence type="ECO:0000256" key="2">
    <source>
        <dbReference type="PROSITE-ProRule" id="PRU00335"/>
    </source>
</evidence>
<dbReference type="OrthoDB" id="9785164at2"/>
<dbReference type="Proteomes" id="UP000283522">
    <property type="component" value="Unassembled WGS sequence"/>
</dbReference>
<dbReference type="InterPro" id="IPR023772">
    <property type="entry name" value="DNA-bd_HTH_TetR-type_CS"/>
</dbReference>
<dbReference type="AlphaFoldDB" id="A0A418PQY1"/>
<keyword evidence="1 2" id="KW-0238">DNA-binding</keyword>
<dbReference type="PROSITE" id="PS01081">
    <property type="entry name" value="HTH_TETR_1"/>
    <property type="match status" value="1"/>
</dbReference>
<gene>
    <name evidence="4" type="ORF">D0X99_11080</name>
</gene>
<proteinExistence type="predicted"/>
<keyword evidence="5" id="KW-1185">Reference proteome</keyword>
<evidence type="ECO:0000313" key="5">
    <source>
        <dbReference type="Proteomes" id="UP000283522"/>
    </source>
</evidence>
<dbReference type="EMBL" id="QXML01000005">
    <property type="protein sequence ID" value="RIW14991.1"/>
    <property type="molecule type" value="Genomic_DNA"/>
</dbReference>
<name>A0A418PQY1_9BACT</name>
<evidence type="ECO:0000313" key="4">
    <source>
        <dbReference type="EMBL" id="RIW14991.1"/>
    </source>
</evidence>
<dbReference type="Gene3D" id="1.10.357.10">
    <property type="entry name" value="Tetracycline Repressor, domain 2"/>
    <property type="match status" value="1"/>
</dbReference>
<comment type="caution">
    <text evidence="4">The sequence shown here is derived from an EMBL/GenBank/DDBJ whole genome shotgun (WGS) entry which is preliminary data.</text>
</comment>